<reference evidence="2" key="3">
    <citation type="submission" date="2025-08" db="UniProtKB">
        <authorList>
            <consortium name="Ensembl"/>
        </authorList>
    </citation>
    <scope>IDENTIFICATION</scope>
</reference>
<organism evidence="2 3">
    <name type="scientific">Gorilla gorilla gorilla</name>
    <name type="common">Western lowland gorilla</name>
    <dbReference type="NCBI Taxonomy" id="9595"/>
    <lineage>
        <taxon>Eukaryota</taxon>
        <taxon>Metazoa</taxon>
        <taxon>Chordata</taxon>
        <taxon>Craniata</taxon>
        <taxon>Vertebrata</taxon>
        <taxon>Euteleostomi</taxon>
        <taxon>Mammalia</taxon>
        <taxon>Eutheria</taxon>
        <taxon>Euarchontoglires</taxon>
        <taxon>Primates</taxon>
        <taxon>Haplorrhini</taxon>
        <taxon>Catarrhini</taxon>
        <taxon>Hominidae</taxon>
        <taxon>Gorilla</taxon>
    </lineage>
</organism>
<dbReference type="AlphaFoldDB" id="A0A2I2ZUM4"/>
<evidence type="ECO:0000313" key="2">
    <source>
        <dbReference type="Ensembl" id="ENSGGOP00000050847.1"/>
    </source>
</evidence>
<evidence type="ECO:0000313" key="3">
    <source>
        <dbReference type="Proteomes" id="UP000001519"/>
    </source>
</evidence>
<feature type="compositionally biased region" description="Polar residues" evidence="1">
    <location>
        <begin position="26"/>
        <end position="35"/>
    </location>
</feature>
<feature type="region of interest" description="Disordered" evidence="1">
    <location>
        <begin position="26"/>
        <end position="46"/>
    </location>
</feature>
<reference evidence="2" key="4">
    <citation type="submission" date="2025-09" db="UniProtKB">
        <authorList>
            <consortium name="Ensembl"/>
        </authorList>
    </citation>
    <scope>IDENTIFICATION</scope>
</reference>
<reference evidence="3" key="1">
    <citation type="submission" date="2011-05" db="EMBL/GenBank/DDBJ databases">
        <title>Insights into the evolution of the great apes provided by the gorilla genome.</title>
        <authorList>
            <person name="Scally A."/>
        </authorList>
    </citation>
    <scope>NUCLEOTIDE SEQUENCE [LARGE SCALE GENOMIC DNA]</scope>
</reference>
<dbReference type="Proteomes" id="UP000001519">
    <property type="component" value="Chromosome 14"/>
</dbReference>
<evidence type="ECO:0000256" key="1">
    <source>
        <dbReference type="SAM" id="MobiDB-lite"/>
    </source>
</evidence>
<sequence length="69" mass="7468">MVREIIVENISSGNLGQRVLFSGITSLSPPTSDQAPNLLPTRKSKGSLKTCCQRKGTLLKEEVESLRPG</sequence>
<gene>
    <name evidence="2" type="primary">ZFP36L1</name>
</gene>
<accession>A0A2I2ZUM4</accession>
<protein>
    <submittedName>
        <fullName evidence="2">ZFP36 ring finger protein like 1</fullName>
    </submittedName>
</protein>
<dbReference type="Ensembl" id="ENSGGOT00000046643.1">
    <property type="protein sequence ID" value="ENSGGOP00000050847.1"/>
    <property type="gene ID" value="ENSGGOG00000041615.1"/>
</dbReference>
<dbReference type="Bgee" id="ENSGGOG00000041615">
    <property type="expression patterns" value="Expressed in liver and 6 other cell types or tissues"/>
</dbReference>
<dbReference type="GeneTree" id="ENSGT00940000155076"/>
<dbReference type="EMBL" id="CABD030092970">
    <property type="status" value="NOT_ANNOTATED_CDS"/>
    <property type="molecule type" value="Genomic_DNA"/>
</dbReference>
<reference evidence="2 3" key="2">
    <citation type="journal article" date="2012" name="Nature">
        <title>Insights into hominid evolution from the gorilla genome sequence.</title>
        <authorList>
            <person name="Scally A."/>
            <person name="Dutheil J.Y."/>
            <person name="Hillier L.W."/>
            <person name="Jordan G.E."/>
            <person name="Goodhead I."/>
            <person name="Herrero J."/>
            <person name="Hobolth A."/>
            <person name="Lappalainen T."/>
            <person name="Mailund T."/>
            <person name="Marques-Bonet T."/>
            <person name="McCarthy S."/>
            <person name="Montgomery S.H."/>
            <person name="Schwalie P.C."/>
            <person name="Tang Y.A."/>
            <person name="Ward M.C."/>
            <person name="Xue Y."/>
            <person name="Yngvadottir B."/>
            <person name="Alkan C."/>
            <person name="Andersen L.N."/>
            <person name="Ayub Q."/>
            <person name="Ball E.V."/>
            <person name="Beal K."/>
            <person name="Bradley B.J."/>
            <person name="Chen Y."/>
            <person name="Clee C.M."/>
            <person name="Fitzgerald S."/>
            <person name="Graves T.A."/>
            <person name="Gu Y."/>
            <person name="Heath P."/>
            <person name="Heger A."/>
            <person name="Karakoc E."/>
            <person name="Kolb-Kokocinski A."/>
            <person name="Laird G.K."/>
            <person name="Lunter G."/>
            <person name="Meader S."/>
            <person name="Mort M."/>
            <person name="Mullikin J.C."/>
            <person name="Munch K."/>
            <person name="O'Connor T.D."/>
            <person name="Phillips A.D."/>
            <person name="Prado-Martinez J."/>
            <person name="Rogers A.S."/>
            <person name="Sajjadian S."/>
            <person name="Schmidt D."/>
            <person name="Shaw K."/>
            <person name="Simpson J.T."/>
            <person name="Stenson P.D."/>
            <person name="Turner D.J."/>
            <person name="Vigilant L."/>
            <person name="Vilella A.J."/>
            <person name="Whitener W."/>
            <person name="Zhu B."/>
            <person name="Cooper D.N."/>
            <person name="de Jong P."/>
            <person name="Dermitzakis E.T."/>
            <person name="Eichler E.E."/>
            <person name="Flicek P."/>
            <person name="Goldman N."/>
            <person name="Mundy N.I."/>
            <person name="Ning Z."/>
            <person name="Odom D.T."/>
            <person name="Ponting C.P."/>
            <person name="Quail M.A."/>
            <person name="Ryder O.A."/>
            <person name="Searle S.M."/>
            <person name="Warren W.C."/>
            <person name="Wilson R.K."/>
            <person name="Schierup M.H."/>
            <person name="Rogers J."/>
            <person name="Tyler-Smith C."/>
            <person name="Durbin R."/>
        </authorList>
    </citation>
    <scope>NUCLEOTIDE SEQUENCE [LARGE SCALE GENOMIC DNA]</scope>
</reference>
<name>A0A2I2ZUM4_GORGO</name>
<proteinExistence type="predicted"/>
<keyword evidence="3" id="KW-1185">Reference proteome</keyword>